<name>A0A4Q1B007_9BACT</name>
<reference evidence="2 3" key="1">
    <citation type="submission" date="2017-09" db="EMBL/GenBank/DDBJ databases">
        <title>Genomics of the genus Arcobacter.</title>
        <authorList>
            <person name="Perez-Cataluna A."/>
            <person name="Figueras M.J."/>
            <person name="Salas-Masso N."/>
        </authorList>
    </citation>
    <scope>NUCLEOTIDE SEQUENCE [LARGE SCALE GENOMIC DNA]</scope>
    <source>
        <strain evidence="2 3">F156-34</strain>
    </source>
</reference>
<feature type="chain" id="PRO_5020200957" description="Lipoprotein" evidence="1">
    <location>
        <begin position="18"/>
        <end position="164"/>
    </location>
</feature>
<keyword evidence="1" id="KW-0732">Signal</keyword>
<gene>
    <name evidence="2" type="ORF">CP965_02350</name>
</gene>
<proteinExistence type="predicted"/>
<evidence type="ECO:0000313" key="3">
    <source>
        <dbReference type="Proteomes" id="UP000289718"/>
    </source>
</evidence>
<keyword evidence="3" id="KW-1185">Reference proteome</keyword>
<accession>A0A4Q1B007</accession>
<dbReference type="Proteomes" id="UP000289718">
    <property type="component" value="Unassembled WGS sequence"/>
</dbReference>
<dbReference type="RefSeq" id="WP_129060423.1">
    <property type="nucleotide sequence ID" value="NZ_NXIE01000001.1"/>
</dbReference>
<dbReference type="AlphaFoldDB" id="A0A4Q1B007"/>
<evidence type="ECO:0000256" key="1">
    <source>
        <dbReference type="SAM" id="SignalP"/>
    </source>
</evidence>
<evidence type="ECO:0000313" key="2">
    <source>
        <dbReference type="EMBL" id="RXK14312.1"/>
    </source>
</evidence>
<dbReference type="EMBL" id="NXIE01000001">
    <property type="protein sequence ID" value="RXK14312.1"/>
    <property type="molecule type" value="Genomic_DNA"/>
</dbReference>
<feature type="signal peptide" evidence="1">
    <location>
        <begin position="1"/>
        <end position="17"/>
    </location>
</feature>
<organism evidence="2 3">
    <name type="scientific">Halarcobacter mediterraneus</name>
    <dbReference type="NCBI Taxonomy" id="2023153"/>
    <lineage>
        <taxon>Bacteria</taxon>
        <taxon>Pseudomonadati</taxon>
        <taxon>Campylobacterota</taxon>
        <taxon>Epsilonproteobacteria</taxon>
        <taxon>Campylobacterales</taxon>
        <taxon>Arcobacteraceae</taxon>
        <taxon>Halarcobacter</taxon>
    </lineage>
</organism>
<dbReference type="OrthoDB" id="5373271at2"/>
<sequence length="164" mass="19143">MNIINSFLLLLSLTFFAACSDKTTALNHFEKDKYSAKAIQYTKKRDLLDNGQVEALVFLTYLNKISDKYDEKGIETFILGIQLANKEKENLFKDEFKLFLNKQKSFSIENLDANTSSLVQGISLKSPWAKYFLIKFENKKNNRDLNLKFIHSRLGQTFFTFRKE</sequence>
<evidence type="ECO:0008006" key="4">
    <source>
        <dbReference type="Google" id="ProtNLM"/>
    </source>
</evidence>
<protein>
    <recommendedName>
        <fullName evidence="4">Lipoprotein</fullName>
    </recommendedName>
</protein>
<comment type="caution">
    <text evidence="2">The sequence shown here is derived from an EMBL/GenBank/DDBJ whole genome shotgun (WGS) entry which is preliminary data.</text>
</comment>